<evidence type="ECO:0000313" key="12">
    <source>
        <dbReference type="EMBL" id="OZS79352.1"/>
    </source>
</evidence>
<keyword evidence="5" id="KW-0573">Peptidoglycan synthesis</keyword>
<evidence type="ECO:0000256" key="8">
    <source>
        <dbReference type="PIRSR" id="PIRSR618044-2"/>
    </source>
</evidence>
<dbReference type="EMBL" id="NOKQ01000134">
    <property type="protein sequence ID" value="OZS79352.1"/>
    <property type="molecule type" value="Genomic_DNA"/>
</dbReference>
<keyword evidence="3" id="KW-0378">Hydrolase</keyword>
<dbReference type="GO" id="GO:0008360">
    <property type="term" value="P:regulation of cell shape"/>
    <property type="evidence" value="ECO:0007669"/>
    <property type="project" value="UniProtKB-KW"/>
</dbReference>
<evidence type="ECO:0000256" key="2">
    <source>
        <dbReference type="ARBA" id="ARBA00022729"/>
    </source>
</evidence>
<dbReference type="GO" id="GO:0071555">
    <property type="term" value="P:cell wall organization"/>
    <property type="evidence" value="ECO:0007669"/>
    <property type="project" value="UniProtKB-KW"/>
</dbReference>
<dbReference type="PANTHER" id="PTHR21581">
    <property type="entry name" value="D-ALANYL-D-ALANINE CARBOXYPEPTIDASE"/>
    <property type="match status" value="1"/>
</dbReference>
<evidence type="ECO:0000256" key="10">
    <source>
        <dbReference type="SAM" id="SignalP"/>
    </source>
</evidence>
<dbReference type="InterPro" id="IPR001967">
    <property type="entry name" value="Peptidase_S11_N"/>
</dbReference>
<feature type="chain" id="PRO_5039442673" description="Peptidase S11 D-alanyl-D-alanine carboxypeptidase A N-terminal domain-containing protein" evidence="10">
    <location>
        <begin position="30"/>
        <end position="325"/>
    </location>
</feature>
<proteinExistence type="inferred from homology"/>
<gene>
    <name evidence="12" type="ORF">CF394_02730</name>
</gene>
<evidence type="ECO:0000256" key="3">
    <source>
        <dbReference type="ARBA" id="ARBA00022801"/>
    </source>
</evidence>
<feature type="binding site" evidence="8">
    <location>
        <position position="212"/>
    </location>
    <ligand>
        <name>substrate</name>
    </ligand>
</feature>
<dbReference type="PRINTS" id="PR00725">
    <property type="entry name" value="DADACBPTASE1"/>
</dbReference>
<evidence type="ECO:0000256" key="9">
    <source>
        <dbReference type="RuleBase" id="RU004016"/>
    </source>
</evidence>
<dbReference type="Gene3D" id="3.40.710.10">
    <property type="entry name" value="DD-peptidase/beta-lactamase superfamily"/>
    <property type="match status" value="1"/>
</dbReference>
<dbReference type="GO" id="GO:0006508">
    <property type="term" value="P:proteolysis"/>
    <property type="evidence" value="ECO:0007669"/>
    <property type="project" value="InterPro"/>
</dbReference>
<keyword evidence="13" id="KW-1185">Reference proteome</keyword>
<keyword evidence="6" id="KW-0961">Cell wall biogenesis/degradation</keyword>
<dbReference type="OrthoDB" id="9791132at2"/>
<dbReference type="GO" id="GO:0009252">
    <property type="term" value="P:peptidoglycan biosynthetic process"/>
    <property type="evidence" value="ECO:0007669"/>
    <property type="project" value="UniProtKB-KW"/>
</dbReference>
<comment type="caution">
    <text evidence="12">The sequence shown here is derived from an EMBL/GenBank/DDBJ whole genome shotgun (WGS) entry which is preliminary data.</text>
</comment>
<dbReference type="SUPFAM" id="SSF56601">
    <property type="entry name" value="beta-lactamase/transpeptidase-like"/>
    <property type="match status" value="1"/>
</dbReference>
<evidence type="ECO:0000256" key="1">
    <source>
        <dbReference type="ARBA" id="ARBA00007164"/>
    </source>
</evidence>
<dbReference type="Proteomes" id="UP000217065">
    <property type="component" value="Unassembled WGS sequence"/>
</dbReference>
<protein>
    <recommendedName>
        <fullName evidence="11">Peptidase S11 D-alanyl-D-alanine carboxypeptidase A N-terminal domain-containing protein</fullName>
    </recommendedName>
</protein>
<comment type="similarity">
    <text evidence="1 9">Belongs to the peptidase S11 family.</text>
</comment>
<organism evidence="12 13">
    <name type="scientific">Tetzosporium hominis</name>
    <dbReference type="NCBI Taxonomy" id="2020506"/>
    <lineage>
        <taxon>Bacteria</taxon>
        <taxon>Bacillati</taxon>
        <taxon>Bacillota</taxon>
        <taxon>Bacilli</taxon>
        <taxon>Bacillales</taxon>
        <taxon>Caryophanaceae</taxon>
        <taxon>Tetzosporium</taxon>
    </lineage>
</organism>
<sequence>MTGKTLIAACRYFWFGCFFLQLYSDQVHAAYAVIDADSGRLLEEQQAHTSLPPASITKIWTVFVALQEAQGHEAVQISQHASNQEGSSVYLEAKETWSLESLLYATMLQSGNDAAVAVAEHVAGSEEAFAGLMNEYAREAGVSSTWFQNHSGLHEDGHFVSAYDMALLFKIAMQDTRFRVIVSAKQYRPQERNTLWVNKHRLDTNDQALAGKTGYTLASGRTLISYFEQPPKKIVVVSLNERNDWKLHEQLRDSTFQKVLHETVEGEYVTADGTKLKVSKPFAYLSKTEELTTHIVRLQNKQTTGEWTIQLGETALSFPITYSME</sequence>
<dbReference type="InterPro" id="IPR018044">
    <property type="entry name" value="Peptidase_S11"/>
</dbReference>
<dbReference type="PANTHER" id="PTHR21581:SF33">
    <property type="entry name" value="D-ALANYL-D-ALANINE CARBOXYPEPTIDASE DACB"/>
    <property type="match status" value="1"/>
</dbReference>
<feature type="active site" evidence="7">
    <location>
        <position position="110"/>
    </location>
</feature>
<dbReference type="InterPro" id="IPR012338">
    <property type="entry name" value="Beta-lactam/transpept-like"/>
</dbReference>
<dbReference type="AlphaFoldDB" id="A0A264W6Y2"/>
<accession>A0A264W6Y2</accession>
<evidence type="ECO:0000259" key="11">
    <source>
        <dbReference type="Pfam" id="PF00768"/>
    </source>
</evidence>
<dbReference type="GO" id="GO:0009002">
    <property type="term" value="F:serine-type D-Ala-D-Ala carboxypeptidase activity"/>
    <property type="evidence" value="ECO:0007669"/>
    <property type="project" value="InterPro"/>
</dbReference>
<feature type="domain" description="Peptidase S11 D-alanyl-D-alanine carboxypeptidase A N-terminal" evidence="11">
    <location>
        <begin position="27"/>
        <end position="242"/>
    </location>
</feature>
<reference evidence="12 13" key="1">
    <citation type="submission" date="2017-07" db="EMBL/GenBank/DDBJ databases">
        <title>Tetzosporium hominis gen.nov. sp.nov.</title>
        <authorList>
            <person name="Tetz G."/>
            <person name="Tetz V."/>
        </authorList>
    </citation>
    <scope>NUCLEOTIDE SEQUENCE [LARGE SCALE GENOMIC DNA]</scope>
    <source>
        <strain evidence="12 13">VT-49</strain>
    </source>
</reference>
<evidence type="ECO:0000256" key="4">
    <source>
        <dbReference type="ARBA" id="ARBA00022960"/>
    </source>
</evidence>
<feature type="signal peptide" evidence="10">
    <location>
        <begin position="1"/>
        <end position="29"/>
    </location>
</feature>
<keyword evidence="2 10" id="KW-0732">Signal</keyword>
<feature type="active site" description="Proton acceptor" evidence="7">
    <location>
        <position position="58"/>
    </location>
</feature>
<evidence type="ECO:0000313" key="13">
    <source>
        <dbReference type="Proteomes" id="UP000217065"/>
    </source>
</evidence>
<name>A0A264W6Y2_9BACL</name>
<feature type="active site" description="Acyl-ester intermediate" evidence="7">
    <location>
        <position position="55"/>
    </location>
</feature>
<evidence type="ECO:0000256" key="5">
    <source>
        <dbReference type="ARBA" id="ARBA00022984"/>
    </source>
</evidence>
<dbReference type="Pfam" id="PF00768">
    <property type="entry name" value="Peptidase_S11"/>
    <property type="match status" value="1"/>
</dbReference>
<keyword evidence="4" id="KW-0133">Cell shape</keyword>
<evidence type="ECO:0000256" key="7">
    <source>
        <dbReference type="PIRSR" id="PIRSR618044-1"/>
    </source>
</evidence>
<evidence type="ECO:0000256" key="6">
    <source>
        <dbReference type="ARBA" id="ARBA00023316"/>
    </source>
</evidence>